<organism evidence="1 2">
    <name type="scientific">Panagrolaimus sp. ES5</name>
    <dbReference type="NCBI Taxonomy" id="591445"/>
    <lineage>
        <taxon>Eukaryota</taxon>
        <taxon>Metazoa</taxon>
        <taxon>Ecdysozoa</taxon>
        <taxon>Nematoda</taxon>
        <taxon>Chromadorea</taxon>
        <taxon>Rhabditida</taxon>
        <taxon>Tylenchina</taxon>
        <taxon>Panagrolaimomorpha</taxon>
        <taxon>Panagrolaimoidea</taxon>
        <taxon>Panagrolaimidae</taxon>
        <taxon>Panagrolaimus</taxon>
    </lineage>
</organism>
<accession>A0AC34FDK0</accession>
<protein>
    <submittedName>
        <fullName evidence="2">Uncharacterized protein</fullName>
    </submittedName>
</protein>
<sequence length="64" mass="7234">MLADSVSEDDVKALLEFQKNNNNNQKIAKNPAVQAIFPKEKPIKSTTVIKAEKINPKFNHQNDQ</sequence>
<name>A0AC34FDK0_9BILA</name>
<proteinExistence type="predicted"/>
<evidence type="ECO:0000313" key="2">
    <source>
        <dbReference type="WBParaSite" id="ES5_v2.g15456.t1"/>
    </source>
</evidence>
<evidence type="ECO:0000313" key="1">
    <source>
        <dbReference type="Proteomes" id="UP000887579"/>
    </source>
</evidence>
<dbReference type="WBParaSite" id="ES5_v2.g15456.t1">
    <property type="protein sequence ID" value="ES5_v2.g15456.t1"/>
    <property type="gene ID" value="ES5_v2.g15456"/>
</dbReference>
<dbReference type="Proteomes" id="UP000887579">
    <property type="component" value="Unplaced"/>
</dbReference>
<reference evidence="2" key="1">
    <citation type="submission" date="2022-11" db="UniProtKB">
        <authorList>
            <consortium name="WormBaseParasite"/>
        </authorList>
    </citation>
    <scope>IDENTIFICATION</scope>
</reference>